<evidence type="ECO:0000256" key="1">
    <source>
        <dbReference type="ARBA" id="ARBA00022723"/>
    </source>
</evidence>
<comment type="caution">
    <text evidence="6">The sequence shown here is derived from an EMBL/GenBank/DDBJ whole genome shotgun (WGS) entry which is preliminary data.</text>
</comment>
<dbReference type="AlphaFoldDB" id="A0A642UYU2"/>
<dbReference type="Gene3D" id="3.30.40.10">
    <property type="entry name" value="Zinc/RING finger domain, C3HC4 (zinc finger)"/>
    <property type="match status" value="1"/>
</dbReference>
<evidence type="ECO:0000313" key="7">
    <source>
        <dbReference type="Proteomes" id="UP000449547"/>
    </source>
</evidence>
<dbReference type="GO" id="GO:0012505">
    <property type="term" value="C:endomembrane system"/>
    <property type="evidence" value="ECO:0007669"/>
    <property type="project" value="TreeGrafter"/>
</dbReference>
<dbReference type="GO" id="GO:0016567">
    <property type="term" value="P:protein ubiquitination"/>
    <property type="evidence" value="ECO:0007669"/>
    <property type="project" value="UniProtKB-UniPathway"/>
</dbReference>
<dbReference type="GO" id="GO:0043161">
    <property type="term" value="P:proteasome-mediated ubiquitin-dependent protein catabolic process"/>
    <property type="evidence" value="ECO:0007669"/>
    <property type="project" value="TreeGrafter"/>
</dbReference>
<evidence type="ECO:0000256" key="3">
    <source>
        <dbReference type="ARBA" id="ARBA00022833"/>
    </source>
</evidence>
<accession>A0A642UYU2</accession>
<gene>
    <name evidence="6" type="ORF">DIURU_001491</name>
</gene>
<dbReference type="OrthoDB" id="8062037at2759"/>
<evidence type="ECO:0000256" key="4">
    <source>
        <dbReference type="PROSITE-ProRule" id="PRU00175"/>
    </source>
</evidence>
<dbReference type="InterPro" id="IPR001841">
    <property type="entry name" value="Znf_RING"/>
</dbReference>
<dbReference type="GO" id="GO:0008270">
    <property type="term" value="F:zinc ion binding"/>
    <property type="evidence" value="ECO:0007669"/>
    <property type="project" value="UniProtKB-KW"/>
</dbReference>
<dbReference type="GeneID" id="54780144"/>
<evidence type="ECO:0000313" key="6">
    <source>
        <dbReference type="EMBL" id="KAA8905418.1"/>
    </source>
</evidence>
<keyword evidence="3" id="KW-0862">Zinc</keyword>
<organism evidence="6 7">
    <name type="scientific">Diutina rugosa</name>
    <name type="common">Yeast</name>
    <name type="synonym">Candida rugosa</name>
    <dbReference type="NCBI Taxonomy" id="5481"/>
    <lineage>
        <taxon>Eukaryota</taxon>
        <taxon>Fungi</taxon>
        <taxon>Dikarya</taxon>
        <taxon>Ascomycota</taxon>
        <taxon>Saccharomycotina</taxon>
        <taxon>Pichiomycetes</taxon>
        <taxon>Debaryomycetaceae</taxon>
        <taxon>Diutina</taxon>
    </lineage>
</organism>
<proteinExistence type="predicted"/>
<dbReference type="SUPFAM" id="SSF57850">
    <property type="entry name" value="RING/U-box"/>
    <property type="match status" value="1"/>
</dbReference>
<reference evidence="6 7" key="1">
    <citation type="submission" date="2019-07" db="EMBL/GenBank/DDBJ databases">
        <title>Genome assembly of two rare yeast pathogens: Diutina rugosa and Trichomonascus ciferrii.</title>
        <authorList>
            <person name="Mixao V."/>
            <person name="Saus E."/>
            <person name="Hansen A."/>
            <person name="Lass-Flor C."/>
            <person name="Gabaldon T."/>
        </authorList>
    </citation>
    <scope>NUCLEOTIDE SEQUENCE [LARGE SCALE GENOMIC DNA]</scope>
    <source>
        <strain evidence="6 7">CBS 613</strain>
    </source>
</reference>
<dbReference type="Proteomes" id="UP000449547">
    <property type="component" value="Unassembled WGS sequence"/>
</dbReference>
<keyword evidence="7" id="KW-1185">Reference proteome</keyword>
<evidence type="ECO:0000256" key="2">
    <source>
        <dbReference type="ARBA" id="ARBA00022771"/>
    </source>
</evidence>
<dbReference type="RefSeq" id="XP_034013719.1">
    <property type="nucleotide sequence ID" value="XM_034154040.1"/>
</dbReference>
<dbReference type="PANTHER" id="PTHR22763">
    <property type="entry name" value="RING ZINC FINGER PROTEIN"/>
    <property type="match status" value="1"/>
</dbReference>
<dbReference type="InterPro" id="IPR050731">
    <property type="entry name" value="HRD1_E3_ubiq-ligases"/>
</dbReference>
<feature type="domain" description="RING-type" evidence="5">
    <location>
        <begin position="194"/>
        <end position="217"/>
    </location>
</feature>
<name>A0A642UYU2_DIURU</name>
<dbReference type="VEuPathDB" id="FungiDB:DIURU_001491"/>
<evidence type="ECO:0000259" key="5">
    <source>
        <dbReference type="PROSITE" id="PS50089"/>
    </source>
</evidence>
<dbReference type="GO" id="GO:0061630">
    <property type="term" value="F:ubiquitin protein ligase activity"/>
    <property type="evidence" value="ECO:0007669"/>
    <property type="project" value="TreeGrafter"/>
</dbReference>
<protein>
    <recommendedName>
        <fullName evidence="5">RING-type domain-containing protein</fullName>
    </recommendedName>
</protein>
<dbReference type="PROSITE" id="PS50089">
    <property type="entry name" value="ZF_RING_2"/>
    <property type="match status" value="1"/>
</dbReference>
<dbReference type="EMBL" id="SWFT01000048">
    <property type="protein sequence ID" value="KAA8905418.1"/>
    <property type="molecule type" value="Genomic_DNA"/>
</dbReference>
<sequence length="322" mass="36673">MDFLFNAVLDLDLDSGRVRSRNVPDWLADIMSSAMGSLGRNKFGVDEAISSLEPVESLDDVDDTVCPICYESYADPKHYDLQGLRNGTPLQDEHPPTSRHLERLIELDDDVHDAFRHLECERWRSKSRFNDPSMYFPVDESGFNYLRVPQRMLLDSREVDDSDLFPNYDTGFGSSGASRVTNPDLHIPMRIAQCRHVFGRSCLVEWFKNNLSCPLCRQQMVAEETNSQGVASQRRRRLERDGRFAFSDRARETEDLMVVTDVFAPPRRAPSTAVTPLTDLYVRQHWATPPDAPQAPPSAPDPDLVMPQRFRGSESISFFAID</sequence>
<dbReference type="UniPathway" id="UPA00143"/>
<keyword evidence="1" id="KW-0479">Metal-binding</keyword>
<dbReference type="OMA" id="FGKSCII"/>
<keyword evidence="2 4" id="KW-0863">Zinc-finger</keyword>
<dbReference type="InterPro" id="IPR013083">
    <property type="entry name" value="Znf_RING/FYVE/PHD"/>
</dbReference>
<dbReference type="Pfam" id="PF13639">
    <property type="entry name" value="zf-RING_2"/>
    <property type="match status" value="1"/>
</dbReference>